<dbReference type="EMBL" id="CP099717">
    <property type="protein sequence ID" value="USV59381.1"/>
    <property type="molecule type" value="Genomic_DNA"/>
</dbReference>
<keyword evidence="2" id="KW-0812">Transmembrane</keyword>
<protein>
    <submittedName>
        <fullName evidence="3">Uncharacterized protein</fullName>
    </submittedName>
</protein>
<feature type="region of interest" description="Disordered" evidence="1">
    <location>
        <begin position="62"/>
        <end position="95"/>
    </location>
</feature>
<evidence type="ECO:0000256" key="1">
    <source>
        <dbReference type="SAM" id="MobiDB-lite"/>
    </source>
</evidence>
<dbReference type="RefSeq" id="WP_252996285.1">
    <property type="nucleotide sequence ID" value="NZ_CP099717.1"/>
</dbReference>
<reference evidence="3" key="1">
    <citation type="submission" date="2022-06" db="EMBL/GenBank/DDBJ databases">
        <title>Complete Genome of Aeromonas sp. Strain SOD01 Isolated from an Urban Freshwater Stream.</title>
        <authorList>
            <person name="Williams L.E."/>
            <person name="Brysgel T."/>
            <person name="Capestro E.M."/>
            <person name="Foltz G.V."/>
            <person name="Gardner A.E."/>
            <person name="Ingrassia J."/>
            <person name="Peterson E."/>
            <person name="Arruda J."/>
            <person name="Flaherty I."/>
            <person name="Hunt M."/>
            <person name="Pappas G."/>
            <person name="Ramsaran S."/>
            <person name="Rocha M."/>
        </authorList>
    </citation>
    <scope>NUCLEOTIDE SEQUENCE</scope>
    <source>
        <strain evidence="3">SOD01</strain>
    </source>
</reference>
<feature type="compositionally biased region" description="Gly residues" evidence="1">
    <location>
        <begin position="74"/>
        <end position="91"/>
    </location>
</feature>
<dbReference type="Proteomes" id="UP001056890">
    <property type="component" value="Chromosome"/>
</dbReference>
<evidence type="ECO:0000313" key="3">
    <source>
        <dbReference type="EMBL" id="USV59381.1"/>
    </source>
</evidence>
<keyword evidence="2" id="KW-0472">Membrane</keyword>
<evidence type="ECO:0000256" key="2">
    <source>
        <dbReference type="SAM" id="Phobius"/>
    </source>
</evidence>
<sequence>MLFLLPLGAFASCPAGLKLSNVPISTALPYCVKWESSSLGGCQVACPGVCVEFPIDGTKGPMETTGSECKLGEGDGGGDGGDPGGGDGGGPWDPLGTLFKQVQSPISVGGENQEMTTSGLRQLDSDFRLFANANFTQNKQMGATFTTFSRDLMEVTHALRTQISNNELAGKTEFEMLTSLVKTQETLQYLTNCVTNPKNNDCDFDGQPDGGDSDDKPFSLSVAMKDMQSSVDQISDYTWHSRNTLRTISADIVKANSAQSDTLGRINSNLFAVVDLLQAGQASGGAGVDYSKMPGSTQSPLHVEKATYTSTLCTGDIKCIFDLGQINKKYDESKEELKNAYKGIKDEVADIFKFNLSGSGSAPKCFDMFSMGGKSYSVCPQVDGYWEILAAIMMFIFYFVALMIVVRR</sequence>
<feature type="transmembrane region" description="Helical" evidence="2">
    <location>
        <begin position="384"/>
        <end position="406"/>
    </location>
</feature>
<organism evidence="3 4">
    <name type="scientific">Aeromonas encheleia</name>
    <dbReference type="NCBI Taxonomy" id="73010"/>
    <lineage>
        <taxon>Bacteria</taxon>
        <taxon>Pseudomonadati</taxon>
        <taxon>Pseudomonadota</taxon>
        <taxon>Gammaproteobacteria</taxon>
        <taxon>Aeromonadales</taxon>
        <taxon>Aeromonadaceae</taxon>
        <taxon>Aeromonas</taxon>
    </lineage>
</organism>
<proteinExistence type="predicted"/>
<dbReference type="AlphaFoldDB" id="A0AAE9MKA8"/>
<keyword evidence="4" id="KW-1185">Reference proteome</keyword>
<accession>A0AAE9MKA8</accession>
<name>A0AAE9MKA8_9GAMM</name>
<evidence type="ECO:0000313" key="4">
    <source>
        <dbReference type="Proteomes" id="UP001056890"/>
    </source>
</evidence>
<gene>
    <name evidence="3" type="ORF">NHF51_09700</name>
</gene>
<keyword evidence="2" id="KW-1133">Transmembrane helix</keyword>